<protein>
    <submittedName>
        <fullName evidence="2">Uncharacterized protein</fullName>
    </submittedName>
</protein>
<gene>
    <name evidence="2" type="ORF">HCN51_52660</name>
</gene>
<accession>A0ABX1BRW1</accession>
<sequence length="695" mass="75528">MATGLQVTRVVLLGTTNSREGHETTLADCATGIRTALISDEGLCGARFPASAVSVVKVASPVIHDASAALAEWLGRNRATEVMVTCGSGAFALSAGAVCAALETHHAVRIAHIDAPMESYTLNQPTDPDLHLKSWLLRHRFWDALTEADPANATLWQILAARHAADSALMERLVIADHPELSSLAKRWPTVQAAIAERAGRGEAADYGLLRAWYGEQLRRCFGNEEGKLSPDTRDKIGRLVDALVTRADGNGHLSAHIRQAARSLNNDLGSACVRMIRDFRLTALYTNAATHQAHLQPEHRTQGPLPPTLLAAIQSWENGDPAVQLIARAGEPAWPVVGSGDVLALVAVGLDKPGVQTEDRHTAEAILAELWERRERLLRRGILRVRLLASPESLERAHRIAQDITAVHTDVDVRVIEGIKGGLDQVREAIVDALSSEAQPTGRTGSGSLRDVDEIILFLNPGPPLTNYGMIAAGVAWSLIAACPLSMMELTRVNSVTQVRGGRPVLARLGADRMLARLAISAIRRLDLRTARRLLERGSTRLQAVLPALEQLEAGLYGPCPREWRRTERIALARQRIRLIAHACSDHPGLAAYLTVTALRPVLFSWSTWKAMRTAYPALDQLSLLANQSEHSHALDRRPPGSGRRHNNRPHAGAHQPLIQAARQLGGTPETDTRLINLHKTVITTIESIFPEAG</sequence>
<evidence type="ECO:0000313" key="3">
    <source>
        <dbReference type="Proteomes" id="UP000696294"/>
    </source>
</evidence>
<dbReference type="EMBL" id="JAATEP010000078">
    <property type="protein sequence ID" value="NJP97986.1"/>
    <property type="molecule type" value="Genomic_DNA"/>
</dbReference>
<keyword evidence="3" id="KW-1185">Reference proteome</keyword>
<feature type="compositionally biased region" description="Basic and acidic residues" evidence="1">
    <location>
        <begin position="631"/>
        <end position="640"/>
    </location>
</feature>
<dbReference type="RefSeq" id="WP_168021112.1">
    <property type="nucleotide sequence ID" value="NZ_JAATEP010000078.1"/>
</dbReference>
<proteinExistence type="predicted"/>
<comment type="caution">
    <text evidence="2">The sequence shown here is derived from an EMBL/GenBank/DDBJ whole genome shotgun (WGS) entry which is preliminary data.</text>
</comment>
<organism evidence="2 3">
    <name type="scientific">Nonomuraea composti</name>
    <dbReference type="NCBI Taxonomy" id="2720023"/>
    <lineage>
        <taxon>Bacteria</taxon>
        <taxon>Bacillati</taxon>
        <taxon>Actinomycetota</taxon>
        <taxon>Actinomycetes</taxon>
        <taxon>Streptosporangiales</taxon>
        <taxon>Streptosporangiaceae</taxon>
        <taxon>Nonomuraea</taxon>
    </lineage>
</organism>
<name>A0ABX1BRW1_9ACTN</name>
<dbReference type="Proteomes" id="UP000696294">
    <property type="component" value="Unassembled WGS sequence"/>
</dbReference>
<feature type="region of interest" description="Disordered" evidence="1">
    <location>
        <begin position="631"/>
        <end position="653"/>
    </location>
</feature>
<evidence type="ECO:0000313" key="2">
    <source>
        <dbReference type="EMBL" id="NJP97986.1"/>
    </source>
</evidence>
<evidence type="ECO:0000256" key="1">
    <source>
        <dbReference type="SAM" id="MobiDB-lite"/>
    </source>
</evidence>
<reference evidence="2 3" key="1">
    <citation type="submission" date="2020-03" db="EMBL/GenBank/DDBJ databases">
        <title>WGS of actinomycetes isolated from Thailand.</title>
        <authorList>
            <person name="Thawai C."/>
        </authorList>
    </citation>
    <scope>NUCLEOTIDE SEQUENCE [LARGE SCALE GENOMIC DNA]</scope>
    <source>
        <strain evidence="2 3">FMUSA5-5</strain>
    </source>
</reference>